<dbReference type="InterPro" id="IPR016024">
    <property type="entry name" value="ARM-type_fold"/>
</dbReference>
<keyword evidence="6" id="KW-1185">Reference proteome</keyword>
<dbReference type="Gene3D" id="1.25.10.10">
    <property type="entry name" value="Leucine-rich Repeat Variant"/>
    <property type="match status" value="1"/>
</dbReference>
<dbReference type="CDD" id="cd07920">
    <property type="entry name" value="Pumilio"/>
    <property type="match status" value="1"/>
</dbReference>
<evidence type="ECO:0000256" key="3">
    <source>
        <dbReference type="SAM" id="MobiDB-lite"/>
    </source>
</evidence>
<dbReference type="SMART" id="SM00025">
    <property type="entry name" value="Pumilio"/>
    <property type="match status" value="7"/>
</dbReference>
<evidence type="ECO:0000259" key="4">
    <source>
        <dbReference type="PROSITE" id="PS50303"/>
    </source>
</evidence>
<feature type="domain" description="PUM-HD" evidence="4">
    <location>
        <begin position="88"/>
        <end position="484"/>
    </location>
</feature>
<feature type="repeat" description="Pumilio" evidence="2">
    <location>
        <begin position="391"/>
        <end position="427"/>
    </location>
</feature>
<keyword evidence="1" id="KW-0677">Repeat</keyword>
<dbReference type="Pfam" id="PF00806">
    <property type="entry name" value="PUF"/>
    <property type="match status" value="7"/>
</dbReference>
<accession>A0A4P6XR88</accession>
<reference evidence="6" key="1">
    <citation type="submission" date="2019-03" db="EMBL/GenBank/DDBJ databases">
        <title>Snf2 controls pulcherriminic acid biosynthesis and connects pigmentation and antifungal activity of the yeast Metschnikowia pulcherrima.</title>
        <authorList>
            <person name="Gore-Lloyd D."/>
            <person name="Sumann I."/>
            <person name="Brachmann A.O."/>
            <person name="Schneeberger K."/>
            <person name="Ortiz-Merino R.A."/>
            <person name="Moreno-Beltran M."/>
            <person name="Schlaefli M."/>
            <person name="Kirner P."/>
            <person name="Santos Kron A."/>
            <person name="Wolfe K.H."/>
            <person name="Piel J."/>
            <person name="Ahrens C.H."/>
            <person name="Henk D."/>
            <person name="Freimoser F.M."/>
        </authorList>
    </citation>
    <scope>NUCLEOTIDE SEQUENCE [LARGE SCALE GENOMIC DNA]</scope>
    <source>
        <strain evidence="6">APC 1.2</strain>
    </source>
</reference>
<dbReference type="InterPro" id="IPR011989">
    <property type="entry name" value="ARM-like"/>
</dbReference>
<gene>
    <name evidence="5" type="primary">MPUL0C02400</name>
    <name evidence="5" type="ORF">METSCH_C02400</name>
</gene>
<dbReference type="PANTHER" id="PTHR12537">
    <property type="entry name" value="RNA BINDING PROTEIN PUMILIO-RELATED"/>
    <property type="match status" value="1"/>
</dbReference>
<dbReference type="PROSITE" id="PS50302">
    <property type="entry name" value="PUM"/>
    <property type="match status" value="5"/>
</dbReference>
<dbReference type="InterPro" id="IPR001313">
    <property type="entry name" value="Pumilio_RNA-bd_rpt"/>
</dbReference>
<dbReference type="GO" id="GO:0003729">
    <property type="term" value="F:mRNA binding"/>
    <property type="evidence" value="ECO:0007669"/>
    <property type="project" value="UniProtKB-ARBA"/>
</dbReference>
<evidence type="ECO:0000256" key="2">
    <source>
        <dbReference type="PROSITE-ProRule" id="PRU00317"/>
    </source>
</evidence>
<dbReference type="PROSITE" id="PS50303">
    <property type="entry name" value="PUM_HD"/>
    <property type="match status" value="1"/>
</dbReference>
<feature type="repeat" description="Pumilio" evidence="2">
    <location>
        <begin position="306"/>
        <end position="344"/>
    </location>
</feature>
<name>A0A4P6XR88_9ASCO</name>
<dbReference type="InterPro" id="IPR033133">
    <property type="entry name" value="PUM-HD"/>
</dbReference>
<feature type="repeat" description="Pumilio" evidence="2">
    <location>
        <begin position="235"/>
        <end position="270"/>
    </location>
</feature>
<feature type="repeat" description="Pumilio" evidence="2">
    <location>
        <begin position="162"/>
        <end position="200"/>
    </location>
</feature>
<proteinExistence type="predicted"/>
<evidence type="ECO:0000313" key="5">
    <source>
        <dbReference type="EMBL" id="QBM88274.1"/>
    </source>
</evidence>
<evidence type="ECO:0000256" key="1">
    <source>
        <dbReference type="ARBA" id="ARBA00022737"/>
    </source>
</evidence>
<dbReference type="EMBL" id="CP034458">
    <property type="protein sequence ID" value="QBM88274.1"/>
    <property type="molecule type" value="Genomic_DNA"/>
</dbReference>
<feature type="repeat" description="Pumilio" evidence="2">
    <location>
        <begin position="119"/>
        <end position="161"/>
    </location>
</feature>
<dbReference type="Proteomes" id="UP000292447">
    <property type="component" value="Chromosome III"/>
</dbReference>
<dbReference type="SUPFAM" id="SSF48371">
    <property type="entry name" value="ARM repeat"/>
    <property type="match status" value="1"/>
</dbReference>
<evidence type="ECO:0000313" key="6">
    <source>
        <dbReference type="Proteomes" id="UP000292447"/>
    </source>
</evidence>
<dbReference type="AlphaFoldDB" id="A0A4P6XR88"/>
<dbReference type="GO" id="GO:0005737">
    <property type="term" value="C:cytoplasm"/>
    <property type="evidence" value="ECO:0007669"/>
    <property type="project" value="TreeGrafter"/>
</dbReference>
<dbReference type="PANTHER" id="PTHR12537:SF80">
    <property type="entry name" value="SUPPRESSOR PROTEIN MPT5"/>
    <property type="match status" value="1"/>
</dbReference>
<dbReference type="GO" id="GO:0010629">
    <property type="term" value="P:negative regulation of gene expression"/>
    <property type="evidence" value="ECO:0007669"/>
    <property type="project" value="UniProtKB-ARBA"/>
</dbReference>
<feature type="region of interest" description="Disordered" evidence="3">
    <location>
        <begin position="1"/>
        <end position="22"/>
    </location>
</feature>
<sequence>MTLPNFAPAASGQRHTHGHSHNLSINSVSSIAEPSTPPSVGLNSKLYFWDSHKMNGGLVLPSFSLGDLEGPKSDQTRKVSVDSSSSDKENRLALYLFQAPRGKIDKEYLASLNRTPLTQLRGQILDLAKDQHGCRFLQKRLDESFVASSLSRHANFEIIFEQVKTSLYELIIDPFGNYLVQKLVDYFGEPDLDFCLRLLNSNMFLISINQHGTRALQKLIDKINTDLQFDLLQKGLKPYITEMIKDLNGNHVIQKVLNKYTPSDCQFIYDSIVVDLLMVATHKHGCCVLQKCLNHVTPVQHKVFADVILEHSNFSRLVNDQFGNYVLQYLISIDSMDVNYRLYENIQEYGLGSLCVLKFSSNVIEKLLMSCYKNEVKSTDFSTLKLTIIGHILHGDLNSLINNAYGNYVVQTLIDILINPKAGYFIDLPTGGRMLLPALRVLLDTNFQSSVDTLQVQIIKKWFQDCKIDSSFGKKIQCKINSVLNGSGKACQKRTPRGSSSSLRFGSNFEPELFSASTLVPRRESNMMGYRSHSMNEDAKYGNPVNHQNRHMDNYSVYGDGNSYNTSQNIPVTNRKVYNNCLQSSGHLPRQVGTPLNLANYQATPASFQYRQPQALSVRHPTGYSALKHTGMEYHNTSNHAGYMAGDYNPHPVTADYIMDQQYAMAYEQANRRVAHSSFFQRRQ</sequence>
<protein>
    <submittedName>
        <fullName evidence="5">Pumilio-family RNA binding repeat-containing protein</fullName>
    </submittedName>
</protein>
<organism evidence="5 6">
    <name type="scientific">Metschnikowia aff. pulcherrima</name>
    <dbReference type="NCBI Taxonomy" id="2163413"/>
    <lineage>
        <taxon>Eukaryota</taxon>
        <taxon>Fungi</taxon>
        <taxon>Dikarya</taxon>
        <taxon>Ascomycota</taxon>
        <taxon>Saccharomycotina</taxon>
        <taxon>Pichiomycetes</taxon>
        <taxon>Metschnikowiaceae</taxon>
        <taxon>Metschnikowia</taxon>
    </lineage>
</organism>
<dbReference type="STRING" id="2163413.A0A4P6XR88"/>
<dbReference type="GO" id="GO:0010608">
    <property type="term" value="P:post-transcriptional regulation of gene expression"/>
    <property type="evidence" value="ECO:0007669"/>
    <property type="project" value="TreeGrafter"/>
</dbReference>
<dbReference type="InterPro" id="IPR033712">
    <property type="entry name" value="Pumilio_RNA-bd"/>
</dbReference>